<reference evidence="7 8" key="1">
    <citation type="submission" date="2020-08" db="EMBL/GenBank/DDBJ databases">
        <title>Genomic Encyclopedia of Type Strains, Phase IV (KMG-IV): sequencing the most valuable type-strain genomes for metagenomic binning, comparative biology and taxonomic classification.</title>
        <authorList>
            <person name="Goeker M."/>
        </authorList>
    </citation>
    <scope>NUCLEOTIDE SEQUENCE [LARGE SCALE GENOMIC DNA]</scope>
    <source>
        <strain evidence="7 8">DSM 105137</strain>
    </source>
</reference>
<evidence type="ECO:0000256" key="4">
    <source>
        <dbReference type="ARBA" id="ARBA00022827"/>
    </source>
</evidence>
<dbReference type="GO" id="GO:0071949">
    <property type="term" value="F:FAD binding"/>
    <property type="evidence" value="ECO:0007669"/>
    <property type="project" value="InterPro"/>
</dbReference>
<name>A0A840EF42_9BACT</name>
<dbReference type="Gene3D" id="3.40.462.20">
    <property type="match status" value="1"/>
</dbReference>
<dbReference type="AlphaFoldDB" id="A0A840EF42"/>
<evidence type="ECO:0000259" key="6">
    <source>
        <dbReference type="PROSITE" id="PS51387"/>
    </source>
</evidence>
<gene>
    <name evidence="7" type="ORF">GGR28_002181</name>
</gene>
<sequence length="460" mass="50149">MNFSKLSDSISGEVIVPGDQQYEEARAIYNGMIDKRPAAIVKCQNTDDVVAAVNFGRENRIETAIRGGGHNGAGLALVDGGLVIDLAEMNEIKVDAAAKTARVQGGCLLKDVDAATHEHGLALPSGIIGTTGIGGLTLGGGMGYLSRKGGLTIDNLLECEVVLASGEVVTANEHSHPDLFWALRGGGGNFGVVTSFKFHLLDVKNVYAGPMFWPLEKARAAMQFYDELTKDAPNDLYGFFAFLRVPPAPPFPEHLWNQKVCGVVWNYTGPMDEVERVFKPIREFGPPVLDFVSEIPMPALNSMFDALYPPGMQWYWRAHYLDELTDGAIDVNIKYGEKIPNFHTTTHLYPIDGAVHEVGSNETAWAIRDARWAQVIVGVDPDAANAGTVTDWCKNFHTALTPHARGGAYVNFMMEEGQEKIKAAYGDNYAKLAAIKAEYDADNFFHVNQNIKPQLESSGV</sequence>
<dbReference type="EMBL" id="JACIFF010000005">
    <property type="protein sequence ID" value="MBB4079556.1"/>
    <property type="molecule type" value="Genomic_DNA"/>
</dbReference>
<comment type="similarity">
    <text evidence="2">Belongs to the oxygen-dependent FAD-linked oxidoreductase family.</text>
</comment>
<evidence type="ECO:0000256" key="1">
    <source>
        <dbReference type="ARBA" id="ARBA00001974"/>
    </source>
</evidence>
<dbReference type="Pfam" id="PF08031">
    <property type="entry name" value="BBE"/>
    <property type="match status" value="1"/>
</dbReference>
<keyword evidence="5" id="KW-0560">Oxidoreductase</keyword>
<dbReference type="InterPro" id="IPR012951">
    <property type="entry name" value="BBE"/>
</dbReference>
<dbReference type="PANTHER" id="PTHR42973">
    <property type="entry name" value="BINDING OXIDOREDUCTASE, PUTATIVE (AFU_ORTHOLOGUE AFUA_1G17690)-RELATED"/>
    <property type="match status" value="1"/>
</dbReference>
<dbReference type="RefSeq" id="WP_183495800.1">
    <property type="nucleotide sequence ID" value="NZ_JACIFF010000005.1"/>
</dbReference>
<dbReference type="Gene3D" id="3.30.465.10">
    <property type="match status" value="1"/>
</dbReference>
<evidence type="ECO:0000313" key="8">
    <source>
        <dbReference type="Proteomes" id="UP000576209"/>
    </source>
</evidence>
<dbReference type="InterPro" id="IPR016167">
    <property type="entry name" value="FAD-bd_PCMH_sub1"/>
</dbReference>
<protein>
    <submittedName>
        <fullName evidence="7">FAD/FMN-containing dehydrogenase</fullName>
    </submittedName>
</protein>
<dbReference type="InterPro" id="IPR036318">
    <property type="entry name" value="FAD-bd_PCMH-like_sf"/>
</dbReference>
<keyword evidence="8" id="KW-1185">Reference proteome</keyword>
<proteinExistence type="inferred from homology"/>
<dbReference type="PANTHER" id="PTHR42973:SF39">
    <property type="entry name" value="FAD-BINDING PCMH-TYPE DOMAIN-CONTAINING PROTEIN"/>
    <property type="match status" value="1"/>
</dbReference>
<dbReference type="InterPro" id="IPR050416">
    <property type="entry name" value="FAD-linked_Oxidoreductase"/>
</dbReference>
<dbReference type="GO" id="GO:0016491">
    <property type="term" value="F:oxidoreductase activity"/>
    <property type="evidence" value="ECO:0007669"/>
    <property type="project" value="UniProtKB-KW"/>
</dbReference>
<dbReference type="InterPro" id="IPR006094">
    <property type="entry name" value="Oxid_FAD_bind_N"/>
</dbReference>
<evidence type="ECO:0000313" key="7">
    <source>
        <dbReference type="EMBL" id="MBB4079556.1"/>
    </source>
</evidence>
<dbReference type="PROSITE" id="PS51387">
    <property type="entry name" value="FAD_PCMH"/>
    <property type="match status" value="1"/>
</dbReference>
<organism evidence="7 8">
    <name type="scientific">Neolewinella aquimaris</name>
    <dbReference type="NCBI Taxonomy" id="1835722"/>
    <lineage>
        <taxon>Bacteria</taxon>
        <taxon>Pseudomonadati</taxon>
        <taxon>Bacteroidota</taxon>
        <taxon>Saprospiria</taxon>
        <taxon>Saprospirales</taxon>
        <taxon>Lewinellaceae</taxon>
        <taxon>Neolewinella</taxon>
    </lineage>
</organism>
<comment type="cofactor">
    <cofactor evidence="1">
        <name>FAD</name>
        <dbReference type="ChEBI" id="CHEBI:57692"/>
    </cofactor>
</comment>
<accession>A0A840EF42</accession>
<comment type="caution">
    <text evidence="7">The sequence shown here is derived from an EMBL/GenBank/DDBJ whole genome shotgun (WGS) entry which is preliminary data.</text>
</comment>
<dbReference type="Gene3D" id="3.30.43.10">
    <property type="entry name" value="Uridine Diphospho-n-acetylenolpyruvylglucosamine Reductase, domain 2"/>
    <property type="match status" value="1"/>
</dbReference>
<dbReference type="InterPro" id="IPR016169">
    <property type="entry name" value="FAD-bd_PCMH_sub2"/>
</dbReference>
<feature type="domain" description="FAD-binding PCMH-type" evidence="6">
    <location>
        <begin position="33"/>
        <end position="203"/>
    </location>
</feature>
<keyword evidence="4" id="KW-0274">FAD</keyword>
<evidence type="ECO:0000256" key="5">
    <source>
        <dbReference type="ARBA" id="ARBA00023002"/>
    </source>
</evidence>
<evidence type="ECO:0000256" key="3">
    <source>
        <dbReference type="ARBA" id="ARBA00022630"/>
    </source>
</evidence>
<keyword evidence="3" id="KW-0285">Flavoprotein</keyword>
<dbReference type="SUPFAM" id="SSF56176">
    <property type="entry name" value="FAD-binding/transporter-associated domain-like"/>
    <property type="match status" value="1"/>
</dbReference>
<evidence type="ECO:0000256" key="2">
    <source>
        <dbReference type="ARBA" id="ARBA00005466"/>
    </source>
</evidence>
<dbReference type="InterPro" id="IPR016166">
    <property type="entry name" value="FAD-bd_PCMH"/>
</dbReference>
<dbReference type="Pfam" id="PF01565">
    <property type="entry name" value="FAD_binding_4"/>
    <property type="match status" value="1"/>
</dbReference>
<dbReference type="Proteomes" id="UP000576209">
    <property type="component" value="Unassembled WGS sequence"/>
</dbReference>